<dbReference type="InterPro" id="IPR039424">
    <property type="entry name" value="SBP_5"/>
</dbReference>
<dbReference type="Pfam" id="PF00496">
    <property type="entry name" value="SBP_bac_5"/>
    <property type="match status" value="1"/>
</dbReference>
<dbReference type="STRING" id="194197.BWD09_07515"/>
<organism evidence="4 5">
    <name type="scientific">Neisseria dentiae</name>
    <dbReference type="NCBI Taxonomy" id="194197"/>
    <lineage>
        <taxon>Bacteria</taxon>
        <taxon>Pseudomonadati</taxon>
        <taxon>Pseudomonadota</taxon>
        <taxon>Betaproteobacteria</taxon>
        <taxon>Neisseriales</taxon>
        <taxon>Neisseriaceae</taxon>
        <taxon>Neisseria</taxon>
    </lineage>
</organism>
<accession>A0A1X3D8Z0</accession>
<dbReference type="InterPro" id="IPR030678">
    <property type="entry name" value="Peptide/Ni-bd"/>
</dbReference>
<protein>
    <submittedName>
        <fullName evidence="4">ABC transporter substrate-binding protein</fullName>
    </submittedName>
</protein>
<evidence type="ECO:0000313" key="4">
    <source>
        <dbReference type="EMBL" id="OSI16191.1"/>
    </source>
</evidence>
<dbReference type="GO" id="GO:0015833">
    <property type="term" value="P:peptide transport"/>
    <property type="evidence" value="ECO:0007669"/>
    <property type="project" value="TreeGrafter"/>
</dbReference>
<reference evidence="5" key="1">
    <citation type="submission" date="2017-01" db="EMBL/GenBank/DDBJ databases">
        <authorList>
            <person name="Wolfgang W.J."/>
            <person name="Cole J."/>
            <person name="Wroblewski D."/>
            <person name="Mcginnis J."/>
            <person name="Musser K.A."/>
        </authorList>
    </citation>
    <scope>NUCLEOTIDE SEQUENCE [LARGE SCALE GENOMIC DNA]</scope>
    <source>
        <strain evidence="5">DSM 19151</strain>
    </source>
</reference>
<name>A0A1X3D8Z0_9NEIS</name>
<dbReference type="EMBL" id="MTBO01000017">
    <property type="protein sequence ID" value="OSI16191.1"/>
    <property type="molecule type" value="Genomic_DNA"/>
</dbReference>
<evidence type="ECO:0000259" key="3">
    <source>
        <dbReference type="Pfam" id="PF00496"/>
    </source>
</evidence>
<dbReference type="CDD" id="cd08497">
    <property type="entry name" value="MbnE-like"/>
    <property type="match status" value="1"/>
</dbReference>
<dbReference type="GO" id="GO:0043190">
    <property type="term" value="C:ATP-binding cassette (ABC) transporter complex"/>
    <property type="evidence" value="ECO:0007669"/>
    <property type="project" value="InterPro"/>
</dbReference>
<dbReference type="PANTHER" id="PTHR30290">
    <property type="entry name" value="PERIPLASMIC BINDING COMPONENT OF ABC TRANSPORTER"/>
    <property type="match status" value="1"/>
</dbReference>
<feature type="domain" description="Solute-binding protein family 5" evidence="3">
    <location>
        <begin position="94"/>
        <end position="499"/>
    </location>
</feature>
<dbReference type="InterPro" id="IPR000914">
    <property type="entry name" value="SBP_5_dom"/>
</dbReference>
<dbReference type="OrthoDB" id="9801799at2"/>
<evidence type="ECO:0000256" key="1">
    <source>
        <dbReference type="ARBA" id="ARBA00022729"/>
    </source>
</evidence>
<dbReference type="Gene3D" id="3.40.190.10">
    <property type="entry name" value="Periplasmic binding protein-like II"/>
    <property type="match status" value="1"/>
</dbReference>
<dbReference type="Proteomes" id="UP000193118">
    <property type="component" value="Unassembled WGS sequence"/>
</dbReference>
<evidence type="ECO:0000256" key="2">
    <source>
        <dbReference type="SAM" id="SignalP"/>
    </source>
</evidence>
<dbReference type="PANTHER" id="PTHR30290:SF64">
    <property type="entry name" value="ABC TRANSPORTER PERIPLASMIC BINDING PROTEIN"/>
    <property type="match status" value="1"/>
</dbReference>
<keyword evidence="1 2" id="KW-0732">Signal</keyword>
<dbReference type="SUPFAM" id="SSF53850">
    <property type="entry name" value="Periplasmic binding protein-like II"/>
    <property type="match status" value="1"/>
</dbReference>
<dbReference type="AlphaFoldDB" id="A0A1X3D8Z0"/>
<dbReference type="GO" id="GO:0042884">
    <property type="term" value="P:microcin transport"/>
    <property type="evidence" value="ECO:0007669"/>
    <property type="project" value="TreeGrafter"/>
</dbReference>
<feature type="signal peptide" evidence="2">
    <location>
        <begin position="1"/>
        <end position="18"/>
    </location>
</feature>
<dbReference type="GO" id="GO:0030288">
    <property type="term" value="C:outer membrane-bounded periplasmic space"/>
    <property type="evidence" value="ECO:0007669"/>
    <property type="project" value="TreeGrafter"/>
</dbReference>
<sequence>MKTFSALLLFCAAAHAHAAHGLALGQPVRHPAGFKSFDYVNPDAPKGGTFTLPLPGGFDTLNPFTLKGDHEAGTAMLTLDTLAEKGKDEPFAMYGLLAEDISPASDGLSVTFKLNPKARFHNGDPVLAKDVAASFNTLTRDKAAAPMYRFYWADVARVETPDARTAVFRFKKRNAELHMTLGELPVFSHKSYPKGLAAAANTPPIGSGPYRLHKTDAGRLSEFVRDKNYWAQNLPVRKGMYNFDTVRFKYYKDDSVRIEGIKGGQYDFVQENIARNWARAYPDAVLSKRKLHKHEWRHNNTAGMQGFVMNLRRKPFDDIRVRQALVESFDFENTNTRLFYSTYRRSNSFFTNGETAARGKPAGAELALLNGVKQHLPAAVFTQNAPEPPKTDPVLGVRPNLLKARALLEQAGYRYRNGILVNPQGRPLVIEFLSPNKTYERVTAKWRNDLAKIGVLMNVRVADPAVYQKRLNSFDFDMTITVYANSESPGNEQFDYFSCAAAKTDGSRNWAGVCHPAVEALLKHFESFTSRAELVAASRALDRVLRHQYIIVPNWYADRHRVVYRDTLGIPANRPKYYSPAEWALSTGWVKR</sequence>
<gene>
    <name evidence="4" type="ORF">BWD09_07515</name>
</gene>
<dbReference type="Gene3D" id="3.10.105.10">
    <property type="entry name" value="Dipeptide-binding Protein, Domain 3"/>
    <property type="match status" value="1"/>
</dbReference>
<proteinExistence type="predicted"/>
<dbReference type="RefSeq" id="WP_085366077.1">
    <property type="nucleotide sequence ID" value="NZ_CAUJPZ010000075.1"/>
</dbReference>
<dbReference type="PIRSF" id="PIRSF002741">
    <property type="entry name" value="MppA"/>
    <property type="match status" value="1"/>
</dbReference>
<feature type="chain" id="PRO_5012891506" evidence="2">
    <location>
        <begin position="19"/>
        <end position="592"/>
    </location>
</feature>
<dbReference type="GO" id="GO:1904680">
    <property type="term" value="F:peptide transmembrane transporter activity"/>
    <property type="evidence" value="ECO:0007669"/>
    <property type="project" value="TreeGrafter"/>
</dbReference>
<comment type="caution">
    <text evidence="4">The sequence shown here is derived from an EMBL/GenBank/DDBJ whole genome shotgun (WGS) entry which is preliminary data.</text>
</comment>
<keyword evidence="5" id="KW-1185">Reference proteome</keyword>
<evidence type="ECO:0000313" key="5">
    <source>
        <dbReference type="Proteomes" id="UP000193118"/>
    </source>
</evidence>
<dbReference type="GeneID" id="94581620"/>